<dbReference type="InterPro" id="IPR036859">
    <property type="entry name" value="CAP-Gly_dom_sf"/>
</dbReference>
<dbReference type="Proteomes" id="UP000235672">
    <property type="component" value="Unassembled WGS sequence"/>
</dbReference>
<dbReference type="PROSITE" id="PS50245">
    <property type="entry name" value="CAP_GLY_2"/>
    <property type="match status" value="1"/>
</dbReference>
<organism evidence="16 17">
    <name type="scientific">Hyaloscypha hepaticicola</name>
    <dbReference type="NCBI Taxonomy" id="2082293"/>
    <lineage>
        <taxon>Eukaryota</taxon>
        <taxon>Fungi</taxon>
        <taxon>Dikarya</taxon>
        <taxon>Ascomycota</taxon>
        <taxon>Pezizomycotina</taxon>
        <taxon>Leotiomycetes</taxon>
        <taxon>Helotiales</taxon>
        <taxon>Hyaloscyphaceae</taxon>
        <taxon>Hyaloscypha</taxon>
    </lineage>
</organism>
<dbReference type="STRING" id="1745343.A0A2J6Q856"/>
<evidence type="ECO:0000256" key="7">
    <source>
        <dbReference type="ARBA" id="ARBA00022701"/>
    </source>
</evidence>
<feature type="region of interest" description="Disordered" evidence="14">
    <location>
        <begin position="76"/>
        <end position="322"/>
    </location>
</feature>
<feature type="compositionally biased region" description="Polar residues" evidence="14">
    <location>
        <begin position="241"/>
        <end position="256"/>
    </location>
</feature>
<keyword evidence="12" id="KW-0131">Cell cycle</keyword>
<dbReference type="GO" id="GO:0051301">
    <property type="term" value="P:cell division"/>
    <property type="evidence" value="ECO:0007669"/>
    <property type="project" value="UniProtKB-KW"/>
</dbReference>
<protein>
    <recommendedName>
        <fullName evidence="15">CAP-Gly domain-containing protein</fullName>
    </recommendedName>
</protein>
<dbReference type="InterPro" id="IPR022157">
    <property type="entry name" value="Dynactin"/>
</dbReference>
<dbReference type="GO" id="GO:0005816">
    <property type="term" value="C:spindle pole body"/>
    <property type="evidence" value="ECO:0007669"/>
    <property type="project" value="TreeGrafter"/>
</dbReference>
<dbReference type="InterPro" id="IPR000938">
    <property type="entry name" value="CAP-Gly_domain"/>
</dbReference>
<name>A0A2J6Q856_9HELO</name>
<feature type="coiled-coil region" evidence="13">
    <location>
        <begin position="1065"/>
        <end position="1178"/>
    </location>
</feature>
<keyword evidence="7" id="KW-0493">Microtubule</keyword>
<dbReference type="OrthoDB" id="2130750at2759"/>
<evidence type="ECO:0000259" key="15">
    <source>
        <dbReference type="PROSITE" id="PS50245"/>
    </source>
</evidence>
<dbReference type="Pfam" id="PF12455">
    <property type="entry name" value="Dynactin"/>
    <property type="match status" value="1"/>
</dbReference>
<keyword evidence="10 13" id="KW-0175">Coiled coil</keyword>
<dbReference type="GO" id="GO:0000132">
    <property type="term" value="P:establishment of mitotic spindle orientation"/>
    <property type="evidence" value="ECO:0007669"/>
    <property type="project" value="TreeGrafter"/>
</dbReference>
<dbReference type="GO" id="GO:0005814">
    <property type="term" value="C:centriole"/>
    <property type="evidence" value="ECO:0007669"/>
    <property type="project" value="UniProtKB-SubCell"/>
</dbReference>
<keyword evidence="9" id="KW-0243">Dynein</keyword>
<feature type="compositionally biased region" description="Polar residues" evidence="14">
    <location>
        <begin position="296"/>
        <end position="319"/>
    </location>
</feature>
<evidence type="ECO:0000256" key="3">
    <source>
        <dbReference type="ARBA" id="ARBA00004544"/>
    </source>
</evidence>
<evidence type="ECO:0000256" key="8">
    <source>
        <dbReference type="ARBA" id="ARBA00022776"/>
    </source>
</evidence>
<dbReference type="SMART" id="SM01052">
    <property type="entry name" value="CAP_GLY"/>
    <property type="match status" value="1"/>
</dbReference>
<feature type="coiled-coil region" evidence="13">
    <location>
        <begin position="347"/>
        <end position="639"/>
    </location>
</feature>
<keyword evidence="5" id="KW-0963">Cytoplasm</keyword>
<accession>A0A2J6Q856</accession>
<evidence type="ECO:0000256" key="6">
    <source>
        <dbReference type="ARBA" id="ARBA00022618"/>
    </source>
</evidence>
<dbReference type="PANTHER" id="PTHR18916:SF6">
    <property type="entry name" value="DYNACTIN SUBUNIT 1"/>
    <property type="match status" value="1"/>
</dbReference>
<evidence type="ECO:0000256" key="2">
    <source>
        <dbReference type="ARBA" id="ARBA00004186"/>
    </source>
</evidence>
<reference evidence="16 17" key="1">
    <citation type="submission" date="2016-05" db="EMBL/GenBank/DDBJ databases">
        <title>A degradative enzymes factory behind the ericoid mycorrhizal symbiosis.</title>
        <authorList>
            <consortium name="DOE Joint Genome Institute"/>
            <person name="Martino E."/>
            <person name="Morin E."/>
            <person name="Grelet G."/>
            <person name="Kuo A."/>
            <person name="Kohler A."/>
            <person name="Daghino S."/>
            <person name="Barry K."/>
            <person name="Choi C."/>
            <person name="Cichocki N."/>
            <person name="Clum A."/>
            <person name="Copeland A."/>
            <person name="Hainaut M."/>
            <person name="Haridas S."/>
            <person name="Labutti K."/>
            <person name="Lindquist E."/>
            <person name="Lipzen A."/>
            <person name="Khouja H.-R."/>
            <person name="Murat C."/>
            <person name="Ohm R."/>
            <person name="Olson A."/>
            <person name="Spatafora J."/>
            <person name="Veneault-Fourrey C."/>
            <person name="Henrissat B."/>
            <person name="Grigoriev I."/>
            <person name="Martin F."/>
            <person name="Perotto S."/>
        </authorList>
    </citation>
    <scope>NUCLEOTIDE SEQUENCE [LARGE SCALE GENOMIC DNA]</scope>
    <source>
        <strain evidence="16 17">UAMH 7357</strain>
    </source>
</reference>
<keyword evidence="6" id="KW-0132">Cell division</keyword>
<dbReference type="SUPFAM" id="SSF74924">
    <property type="entry name" value="Cap-Gly domain"/>
    <property type="match status" value="1"/>
</dbReference>
<evidence type="ECO:0000256" key="10">
    <source>
        <dbReference type="ARBA" id="ARBA00023054"/>
    </source>
</evidence>
<keyword evidence="8" id="KW-0498">Mitosis</keyword>
<evidence type="ECO:0000256" key="9">
    <source>
        <dbReference type="ARBA" id="ARBA00023017"/>
    </source>
</evidence>
<keyword evidence="17" id="KW-1185">Reference proteome</keyword>
<proteinExistence type="inferred from homology"/>
<dbReference type="GO" id="GO:0005874">
    <property type="term" value="C:microtubule"/>
    <property type="evidence" value="ECO:0007669"/>
    <property type="project" value="UniProtKB-KW"/>
</dbReference>
<evidence type="ECO:0000256" key="11">
    <source>
        <dbReference type="ARBA" id="ARBA00023212"/>
    </source>
</evidence>
<comment type="subcellular location">
    <subcellularLocation>
        <location evidence="3">Cytoplasm</location>
        <location evidence="3">Cell cortex</location>
    </subcellularLocation>
    <subcellularLocation>
        <location evidence="1">Cytoplasm</location>
        <location evidence="1">Cytoskeleton</location>
        <location evidence="1">Microtubule organizing center</location>
        <location evidence="1">Centrosome</location>
        <location evidence="1">Centriole</location>
    </subcellularLocation>
    <subcellularLocation>
        <location evidence="2">Cytoplasm</location>
        <location evidence="2">Cytoskeleton</location>
        <location evidence="2">Spindle</location>
    </subcellularLocation>
</comment>
<dbReference type="PANTHER" id="PTHR18916">
    <property type="entry name" value="DYNACTIN 1-RELATED MICROTUBULE-BINDING"/>
    <property type="match status" value="1"/>
</dbReference>
<evidence type="ECO:0000256" key="12">
    <source>
        <dbReference type="ARBA" id="ARBA00023306"/>
    </source>
</evidence>
<dbReference type="GO" id="GO:0005819">
    <property type="term" value="C:spindle"/>
    <property type="evidence" value="ECO:0007669"/>
    <property type="project" value="UniProtKB-SubCell"/>
</dbReference>
<evidence type="ECO:0000313" key="16">
    <source>
        <dbReference type="EMBL" id="PMD22443.1"/>
    </source>
</evidence>
<evidence type="ECO:0000313" key="17">
    <source>
        <dbReference type="Proteomes" id="UP000235672"/>
    </source>
</evidence>
<feature type="compositionally biased region" description="Polar residues" evidence="14">
    <location>
        <begin position="208"/>
        <end position="222"/>
    </location>
</feature>
<feature type="compositionally biased region" description="Polar residues" evidence="14">
    <location>
        <begin position="135"/>
        <end position="172"/>
    </location>
</feature>
<dbReference type="Gene3D" id="2.30.30.190">
    <property type="entry name" value="CAP Gly-rich-like domain"/>
    <property type="match status" value="1"/>
</dbReference>
<dbReference type="GO" id="GO:0000743">
    <property type="term" value="P:nuclear migration involved in conjugation with cellular fusion"/>
    <property type="evidence" value="ECO:0007669"/>
    <property type="project" value="TreeGrafter"/>
</dbReference>
<dbReference type="GO" id="GO:0030286">
    <property type="term" value="C:dynein complex"/>
    <property type="evidence" value="ECO:0007669"/>
    <property type="project" value="UniProtKB-KW"/>
</dbReference>
<evidence type="ECO:0000256" key="5">
    <source>
        <dbReference type="ARBA" id="ARBA00022490"/>
    </source>
</evidence>
<sequence length="1336" mass="148822">MAELAIGQTVELNDGRTATIRFIGQTEFAPGEWIGVELEDNGGKNDGSVKGERYFECEMGRGMFVRLAAITSIIDQPPPAAKPTGIKKAARPSSVTGPGLTKRLSGAPDPSAGKRMSMNAASPSPAARGSRSSSMLRSPTKSPTKQLSAATSNASTPRTGTPSNARNPSVTLSKPRPSVGGRTSMGPPPPPAAGRTSRPSLVGGPSVGNRTSAPPARTTSGRMSLVAPKPRLRPGERVGSIGSQLGSTNISDSGQDTGDEGRGASPIKSPDPSDTLSPKAVSPVLSRTSAGDRQHASPASNRSGGSSAAQRPMGSSTVASREIEDLKTKLRLMDKKRMEDRDKLKALDKLQAERDKFEAIIQKLQTKYQPQQQEITELRKQLKESAARFEEIENIQAEHDVVLEMATLDREMAEETAEVLKTELEALKQKTEELELEVEVLREENAELGGEMSPEEKTSQGWLQMERNNERLREALMRLRDMTQQTEAELRDEIKSLEEDVREFGSVKEHYEAVKEKLAQSEASVEDLRQQLDNALGAEDMIEELTERNMSMSEQIEELKATIEDLESLKELNDELEINHVETEKEMQEDIDFKDAIIAEQARRAQQQEETVEDMEYTLSRFRELVTNLQSDLEDMRASHAMTETESEQLNSRSRAMMDLNMKLQVSAAKTQVKTIDLELRRLDAQEASEHLAIVQLFLPEAFHADRDSVLALLRFKRVGFKANLLHGFVKERVNGQSPTGHEDDIFAGCDVLDKLSWVSAMCDRFVNAISHCSTDEFAKYEGALYELEPVERALNGWIDGLRRDELKEKQCANELQRTIALMSHLAEVHISTGLASYADEIHMRTLVMQSHLDNAAAAMAAARLMVQTIVPSQGDEDELSQHFSRKTDSVITQTRSAKVIISKAVRALEDLKTRSLSLAPDTIQTFEQCETATEELAKFSREIGFDLYTLLHEEGRNEPFTYLEVQSSVHRTTLTLFASSESDLFSTYSNKLRILTSSLVELSALASDLSMTQEFELAAAPWVLRSQELKSSKTVPVDAEEEIRRLREDNHERARLIAMRDQKLDEASVKIELLESRMRDATKKNERITELEMKIEDAQKREAELKESIESQNKEITTAEAEREKWKKIAEDTKALGVVAPGSKAGQERAVATAREMEALKTEIASLQAAVRYLREDNRRARLGDSQGLDWLDAPLIKPKTKEEQRKALVLTEGQDVMNELLNLASTAKIYDLSTMPKNRLAWRPAKTTPQYFVAKQREDYEAWSSWKESVVKKGRVLEERDANRGIERKARGNLAAKVQLRLPDLEGKGVRPGGEVEIVNPDDFEGFRGRLGFV</sequence>
<comment type="similarity">
    <text evidence="4">Belongs to the dynactin 150 kDa subunit family.</text>
</comment>
<feature type="compositionally biased region" description="Low complexity" evidence="14">
    <location>
        <begin position="120"/>
        <end position="134"/>
    </location>
</feature>
<keyword evidence="11" id="KW-0206">Cytoskeleton</keyword>
<evidence type="ECO:0000256" key="13">
    <source>
        <dbReference type="SAM" id="Coils"/>
    </source>
</evidence>
<evidence type="ECO:0000256" key="1">
    <source>
        <dbReference type="ARBA" id="ARBA00004114"/>
    </source>
</evidence>
<dbReference type="PROSITE" id="PS00845">
    <property type="entry name" value="CAP_GLY_1"/>
    <property type="match status" value="1"/>
</dbReference>
<feature type="domain" description="CAP-Gly" evidence="15">
    <location>
        <begin position="24"/>
        <end position="66"/>
    </location>
</feature>
<gene>
    <name evidence="16" type="ORF">NA56DRAFT_624027</name>
</gene>
<evidence type="ECO:0000256" key="4">
    <source>
        <dbReference type="ARBA" id="ARBA00011010"/>
    </source>
</evidence>
<dbReference type="EMBL" id="KZ613477">
    <property type="protein sequence ID" value="PMD22443.1"/>
    <property type="molecule type" value="Genomic_DNA"/>
</dbReference>
<evidence type="ECO:0000256" key="14">
    <source>
        <dbReference type="SAM" id="MobiDB-lite"/>
    </source>
</evidence>
<dbReference type="GO" id="GO:0051286">
    <property type="term" value="C:cell tip"/>
    <property type="evidence" value="ECO:0007669"/>
    <property type="project" value="TreeGrafter"/>
</dbReference>
<dbReference type="Pfam" id="PF01302">
    <property type="entry name" value="CAP_GLY"/>
    <property type="match status" value="1"/>
</dbReference>